<evidence type="ECO:0000313" key="1">
    <source>
        <dbReference type="EMBL" id="PRY33074.1"/>
    </source>
</evidence>
<dbReference type="OrthoDB" id="3638028at2"/>
<dbReference type="EMBL" id="PVZG01000001">
    <property type="protein sequence ID" value="PRY33074.1"/>
    <property type="molecule type" value="Genomic_DNA"/>
</dbReference>
<dbReference type="GO" id="GO:0019748">
    <property type="term" value="P:secondary metabolic process"/>
    <property type="evidence" value="ECO:0007669"/>
    <property type="project" value="InterPro"/>
</dbReference>
<comment type="caution">
    <text evidence="1">The sequence shown here is derived from an EMBL/GenBank/DDBJ whole genome shotgun (WGS) entry which is preliminary data.</text>
</comment>
<gene>
    <name evidence="1" type="ORF">CLV70_101235</name>
</gene>
<organism evidence="1 2">
    <name type="scientific">Pseudosporangium ferrugineum</name>
    <dbReference type="NCBI Taxonomy" id="439699"/>
    <lineage>
        <taxon>Bacteria</taxon>
        <taxon>Bacillati</taxon>
        <taxon>Actinomycetota</taxon>
        <taxon>Actinomycetes</taxon>
        <taxon>Micromonosporales</taxon>
        <taxon>Micromonosporaceae</taxon>
        <taxon>Pseudosporangium</taxon>
    </lineage>
</organism>
<name>A0A2T0SI30_9ACTN</name>
<dbReference type="Gene3D" id="1.10.510.10">
    <property type="entry name" value="Transferase(Phosphotransferase) domain 1"/>
    <property type="match status" value="1"/>
</dbReference>
<keyword evidence="1" id="KW-0808">Transferase</keyword>
<sequence>MVTVSPDLPVVRELSGNREARRWLERLPGLIDEVRDAHGLTLGPALHGGSCSWVAPATLPGGTPVIVKIAWPHREMYAEPSALRLWAGRGAVRLLAHDPDRHALILHRCDPGEQLTTSGLPVTDRLLIGADVLRRLWSAGLPEAAPAEPVEAAPADPADVTAAPAIPIESLVDVTADWADLVEERTARLRPVADAGLIAEGVRLLHDLPASAPHEVVLHGDFNPGNILSDGDGWVAIDPKPMIGDPAYDLWPLLEQVGDPYAHDDPARPLRERIALLAGELELDPARVAGWCLARRIETALWSTHHGRVAEGRTALRHAAVLARLI</sequence>
<proteinExistence type="predicted"/>
<accession>A0A2T0SI30</accession>
<dbReference type="SUPFAM" id="SSF56112">
    <property type="entry name" value="Protein kinase-like (PK-like)"/>
    <property type="match status" value="1"/>
</dbReference>
<dbReference type="RefSeq" id="WP_106124430.1">
    <property type="nucleotide sequence ID" value="NZ_PVZG01000001.1"/>
</dbReference>
<protein>
    <submittedName>
        <fullName evidence="1">Streptomycin 6-kinase</fullName>
    </submittedName>
</protein>
<reference evidence="1 2" key="1">
    <citation type="submission" date="2018-03" db="EMBL/GenBank/DDBJ databases">
        <title>Genomic Encyclopedia of Archaeal and Bacterial Type Strains, Phase II (KMG-II): from individual species to whole genera.</title>
        <authorList>
            <person name="Goeker M."/>
        </authorList>
    </citation>
    <scope>NUCLEOTIDE SEQUENCE [LARGE SCALE GENOMIC DNA]</scope>
    <source>
        <strain evidence="1 2">DSM 45348</strain>
    </source>
</reference>
<dbReference type="Proteomes" id="UP000239209">
    <property type="component" value="Unassembled WGS sequence"/>
</dbReference>
<evidence type="ECO:0000313" key="2">
    <source>
        <dbReference type="Proteomes" id="UP000239209"/>
    </source>
</evidence>
<dbReference type="AlphaFoldDB" id="A0A2T0SI30"/>
<dbReference type="GO" id="GO:0016773">
    <property type="term" value="F:phosphotransferase activity, alcohol group as acceptor"/>
    <property type="evidence" value="ECO:0007669"/>
    <property type="project" value="InterPro"/>
</dbReference>
<keyword evidence="2" id="KW-1185">Reference proteome</keyword>
<dbReference type="InterPro" id="IPR006748">
    <property type="entry name" value="NH2Glyco/OHUrea_AB-resist_kin"/>
</dbReference>
<dbReference type="InterPro" id="IPR011009">
    <property type="entry name" value="Kinase-like_dom_sf"/>
</dbReference>
<dbReference type="Pfam" id="PF04655">
    <property type="entry name" value="APH_6_hur"/>
    <property type="match status" value="1"/>
</dbReference>
<dbReference type="GO" id="GO:0016301">
    <property type="term" value="F:kinase activity"/>
    <property type="evidence" value="ECO:0007669"/>
    <property type="project" value="UniProtKB-KW"/>
</dbReference>
<keyword evidence="1" id="KW-0418">Kinase</keyword>